<dbReference type="RefSeq" id="WP_009627112.1">
    <property type="nucleotide sequence ID" value="NZ_VBTY01000076.1"/>
</dbReference>
<dbReference type="AlphaFoldDB" id="A0A9X4M737"/>
<comment type="caution">
    <text evidence="1">The sequence shown here is derived from an EMBL/GenBank/DDBJ whole genome shotgun (WGS) entry which is preliminary data.</text>
</comment>
<evidence type="ECO:0000313" key="2">
    <source>
        <dbReference type="Proteomes" id="UP001152872"/>
    </source>
</evidence>
<proteinExistence type="predicted"/>
<name>A0A9X4M737_9CYAN</name>
<sequence length="57" mass="6587">MSKIQSLSNIDEPFKNAPPEIQRIVTQVIKIEKDRLDKNELGRINEDILKIVKEAVQ</sequence>
<accession>A0A9X4M737</accession>
<protein>
    <submittedName>
        <fullName evidence="1">Uncharacterized protein</fullName>
    </submittedName>
</protein>
<dbReference type="Proteomes" id="UP001152872">
    <property type="component" value="Unassembled WGS sequence"/>
</dbReference>
<gene>
    <name evidence="1" type="ORF">FEV09_10600</name>
</gene>
<reference evidence="1" key="1">
    <citation type="submission" date="2019-05" db="EMBL/GenBank/DDBJ databases">
        <title>Whole genome sequencing of Pseudanabaena catenata USMAC16.</title>
        <authorList>
            <person name="Khan Z."/>
            <person name="Omar W.M."/>
            <person name="Convey P."/>
            <person name="Merican F."/>
            <person name="Najimudin N."/>
        </authorList>
    </citation>
    <scope>NUCLEOTIDE SEQUENCE</scope>
    <source>
        <strain evidence="1">USMAC16</strain>
    </source>
</reference>
<organism evidence="1 2">
    <name type="scientific">Pseudanabaena catenata USMAC16</name>
    <dbReference type="NCBI Taxonomy" id="1855837"/>
    <lineage>
        <taxon>Bacteria</taxon>
        <taxon>Bacillati</taxon>
        <taxon>Cyanobacteriota</taxon>
        <taxon>Cyanophyceae</taxon>
        <taxon>Pseudanabaenales</taxon>
        <taxon>Pseudanabaenaceae</taxon>
        <taxon>Pseudanabaena</taxon>
    </lineage>
</organism>
<evidence type="ECO:0000313" key="1">
    <source>
        <dbReference type="EMBL" id="MDG3495006.1"/>
    </source>
</evidence>
<keyword evidence="2" id="KW-1185">Reference proteome</keyword>
<dbReference type="EMBL" id="VBTY01000076">
    <property type="protein sequence ID" value="MDG3495006.1"/>
    <property type="molecule type" value="Genomic_DNA"/>
</dbReference>